<accession>A0ABR2YDF5</accession>
<evidence type="ECO:0000313" key="2">
    <source>
        <dbReference type="Proteomes" id="UP001491310"/>
    </source>
</evidence>
<dbReference type="Proteomes" id="UP001491310">
    <property type="component" value="Unassembled WGS sequence"/>
</dbReference>
<gene>
    <name evidence="1" type="ORF">WJX75_009728</name>
</gene>
<proteinExistence type="predicted"/>
<sequence length="253" mass="26128">MVCTGEDKPAEPAYTILVEGLPDLNPVYWSPSTTSINEPATDYSVYFALTDNTNTYNIKAAAAVNASVTDEKYASQPSDCTYANQTSTASSNRRLLDMNMGSPSDGLKLANGTNGNALTPSCGSCAPGVVDMDPAAYNASLSGLRVVNLTAVEQDAAMGTDAVAQLIPAGAVSQTPDMDTGANQCSYGETDRKAKRGGQWVATVADYPQPSLYVIDGATQTVHGFVPTAVSPSGLAWAPKRTGTSAPQGGAGR</sequence>
<evidence type="ECO:0000313" key="1">
    <source>
        <dbReference type="EMBL" id="KAK9902882.1"/>
    </source>
</evidence>
<comment type="caution">
    <text evidence="1">The sequence shown here is derived from an EMBL/GenBank/DDBJ whole genome shotgun (WGS) entry which is preliminary data.</text>
</comment>
<dbReference type="EMBL" id="JALJOT010000015">
    <property type="protein sequence ID" value="KAK9902882.1"/>
    <property type="molecule type" value="Genomic_DNA"/>
</dbReference>
<organism evidence="1 2">
    <name type="scientific">Coccomyxa subellipsoidea</name>
    <dbReference type="NCBI Taxonomy" id="248742"/>
    <lineage>
        <taxon>Eukaryota</taxon>
        <taxon>Viridiplantae</taxon>
        <taxon>Chlorophyta</taxon>
        <taxon>core chlorophytes</taxon>
        <taxon>Trebouxiophyceae</taxon>
        <taxon>Trebouxiophyceae incertae sedis</taxon>
        <taxon>Coccomyxaceae</taxon>
        <taxon>Coccomyxa</taxon>
    </lineage>
</organism>
<keyword evidence="2" id="KW-1185">Reference proteome</keyword>
<reference evidence="1 2" key="1">
    <citation type="journal article" date="2024" name="Nat. Commun.">
        <title>Phylogenomics reveals the evolutionary origins of lichenization in chlorophyte algae.</title>
        <authorList>
            <person name="Puginier C."/>
            <person name="Libourel C."/>
            <person name="Otte J."/>
            <person name="Skaloud P."/>
            <person name="Haon M."/>
            <person name="Grisel S."/>
            <person name="Petersen M."/>
            <person name="Berrin J.G."/>
            <person name="Delaux P.M."/>
            <person name="Dal Grande F."/>
            <person name="Keller J."/>
        </authorList>
    </citation>
    <scope>NUCLEOTIDE SEQUENCE [LARGE SCALE GENOMIC DNA]</scope>
    <source>
        <strain evidence="1 2">SAG 216-7</strain>
    </source>
</reference>
<protein>
    <submittedName>
        <fullName evidence="1">Uncharacterized protein</fullName>
    </submittedName>
</protein>
<name>A0ABR2YDF5_9CHLO</name>